<dbReference type="Gene3D" id="3.30.1150.10">
    <property type="match status" value="1"/>
</dbReference>
<protein>
    <submittedName>
        <fullName evidence="12">Protein TonB</fullName>
    </submittedName>
</protein>
<keyword evidence="3" id="KW-0813">Transport</keyword>
<dbReference type="InterPro" id="IPR006260">
    <property type="entry name" value="TonB/TolA_C"/>
</dbReference>
<dbReference type="InterPro" id="IPR037682">
    <property type="entry name" value="TonB_C"/>
</dbReference>
<evidence type="ECO:0000259" key="11">
    <source>
        <dbReference type="PROSITE" id="PS52015"/>
    </source>
</evidence>
<evidence type="ECO:0000256" key="7">
    <source>
        <dbReference type="ARBA" id="ARBA00022927"/>
    </source>
</evidence>
<dbReference type="GO" id="GO:0098797">
    <property type="term" value="C:plasma membrane protein complex"/>
    <property type="evidence" value="ECO:0007669"/>
    <property type="project" value="TreeGrafter"/>
</dbReference>
<organism evidence="12 13">
    <name type="scientific">Microbacter margulisiae</name>
    <dbReference type="NCBI Taxonomy" id="1350067"/>
    <lineage>
        <taxon>Bacteria</taxon>
        <taxon>Pseudomonadati</taxon>
        <taxon>Bacteroidota</taxon>
        <taxon>Bacteroidia</taxon>
        <taxon>Bacteroidales</taxon>
        <taxon>Porphyromonadaceae</taxon>
        <taxon>Microbacter</taxon>
    </lineage>
</organism>
<dbReference type="NCBIfam" id="TIGR01352">
    <property type="entry name" value="tonB_Cterm"/>
    <property type="match status" value="1"/>
</dbReference>
<dbReference type="PRINTS" id="PR01374">
    <property type="entry name" value="TONBPROTEIN"/>
</dbReference>
<dbReference type="PROSITE" id="PS52015">
    <property type="entry name" value="TONB_CTD"/>
    <property type="match status" value="1"/>
</dbReference>
<name>A0A7W5DN98_9PORP</name>
<evidence type="ECO:0000256" key="1">
    <source>
        <dbReference type="ARBA" id="ARBA00004383"/>
    </source>
</evidence>
<dbReference type="Proteomes" id="UP000544222">
    <property type="component" value="Unassembled WGS sequence"/>
</dbReference>
<dbReference type="InterPro" id="IPR051045">
    <property type="entry name" value="TonB-dependent_transducer"/>
</dbReference>
<gene>
    <name evidence="12" type="ORF">FHX64_000059</name>
</gene>
<evidence type="ECO:0000256" key="5">
    <source>
        <dbReference type="ARBA" id="ARBA00022519"/>
    </source>
</evidence>
<dbReference type="GO" id="GO:0015031">
    <property type="term" value="P:protein transport"/>
    <property type="evidence" value="ECO:0007669"/>
    <property type="project" value="UniProtKB-KW"/>
</dbReference>
<keyword evidence="5" id="KW-0997">Cell inner membrane</keyword>
<keyword evidence="7" id="KW-0653">Protein transport</keyword>
<dbReference type="RefSeq" id="WP_183411849.1">
    <property type="nucleotide sequence ID" value="NZ_JACHYB010000001.1"/>
</dbReference>
<keyword evidence="8 10" id="KW-1133">Transmembrane helix</keyword>
<sequence length="252" mass="28275">MTNEKQYIESLEEMVFKNRNKAYGSYQLRKKYKKYILIALASALFLFAVIIAYPLIKSILEQGNAGRQTQTETTVELINPNNTPPPPPPPPPPKKLIEKVKFVAPKVTTDTTQVSKDFGKQSKLNETVNQLPPPPVVKKQEVIETPKQDNQIFMIVEQMPQFPNGDINAYLSSHIKYPVVAQENGIQGRVIVQFVVNQDGSIVDVTVVRGVDPSLDKEAVRVIEGMPKWIPGKQGGKPVRVKFTLPVNFKLQ</sequence>
<dbReference type="EMBL" id="JACHYB010000001">
    <property type="protein sequence ID" value="MBB3185896.1"/>
    <property type="molecule type" value="Genomic_DNA"/>
</dbReference>
<feature type="domain" description="TonB C-terminal" evidence="11">
    <location>
        <begin position="162"/>
        <end position="252"/>
    </location>
</feature>
<feature type="transmembrane region" description="Helical" evidence="10">
    <location>
        <begin position="35"/>
        <end position="56"/>
    </location>
</feature>
<dbReference type="PANTHER" id="PTHR33446">
    <property type="entry name" value="PROTEIN TONB-RELATED"/>
    <property type="match status" value="1"/>
</dbReference>
<reference evidence="12 13" key="1">
    <citation type="submission" date="2020-08" db="EMBL/GenBank/DDBJ databases">
        <title>Genomic Encyclopedia of Type Strains, Phase IV (KMG-IV): sequencing the most valuable type-strain genomes for metagenomic binning, comparative biology and taxonomic classification.</title>
        <authorList>
            <person name="Goeker M."/>
        </authorList>
    </citation>
    <scope>NUCLEOTIDE SEQUENCE [LARGE SCALE GENOMIC DNA]</scope>
    <source>
        <strain evidence="12 13">DSM 27471</strain>
    </source>
</reference>
<evidence type="ECO:0000256" key="9">
    <source>
        <dbReference type="ARBA" id="ARBA00023136"/>
    </source>
</evidence>
<proteinExistence type="inferred from homology"/>
<comment type="similarity">
    <text evidence="2">Belongs to the TonB family.</text>
</comment>
<evidence type="ECO:0000256" key="10">
    <source>
        <dbReference type="SAM" id="Phobius"/>
    </source>
</evidence>
<dbReference type="InterPro" id="IPR003538">
    <property type="entry name" value="TonB"/>
</dbReference>
<evidence type="ECO:0000256" key="2">
    <source>
        <dbReference type="ARBA" id="ARBA00006555"/>
    </source>
</evidence>
<evidence type="ECO:0000256" key="3">
    <source>
        <dbReference type="ARBA" id="ARBA00022448"/>
    </source>
</evidence>
<dbReference type="GO" id="GO:0055085">
    <property type="term" value="P:transmembrane transport"/>
    <property type="evidence" value="ECO:0007669"/>
    <property type="project" value="InterPro"/>
</dbReference>
<dbReference type="PANTHER" id="PTHR33446:SF2">
    <property type="entry name" value="PROTEIN TONB"/>
    <property type="match status" value="1"/>
</dbReference>
<dbReference type="FunFam" id="3.30.1150.10:FF:000002">
    <property type="entry name" value="Energy transducer TonB"/>
    <property type="match status" value="1"/>
</dbReference>
<keyword evidence="13" id="KW-1185">Reference proteome</keyword>
<dbReference type="GO" id="GO:0031992">
    <property type="term" value="F:energy transducer activity"/>
    <property type="evidence" value="ECO:0007669"/>
    <property type="project" value="InterPro"/>
</dbReference>
<keyword evidence="9 10" id="KW-0472">Membrane</keyword>
<evidence type="ECO:0000256" key="6">
    <source>
        <dbReference type="ARBA" id="ARBA00022692"/>
    </source>
</evidence>
<accession>A0A7W5DN98</accession>
<evidence type="ECO:0000256" key="8">
    <source>
        <dbReference type="ARBA" id="ARBA00022989"/>
    </source>
</evidence>
<keyword evidence="6 10" id="KW-0812">Transmembrane</keyword>
<dbReference type="GO" id="GO:0030288">
    <property type="term" value="C:outer membrane-bounded periplasmic space"/>
    <property type="evidence" value="ECO:0007669"/>
    <property type="project" value="InterPro"/>
</dbReference>
<dbReference type="GO" id="GO:0015891">
    <property type="term" value="P:siderophore transport"/>
    <property type="evidence" value="ECO:0007669"/>
    <property type="project" value="InterPro"/>
</dbReference>
<dbReference type="SUPFAM" id="SSF74653">
    <property type="entry name" value="TolA/TonB C-terminal domain"/>
    <property type="match status" value="1"/>
</dbReference>
<comment type="subcellular location">
    <subcellularLocation>
        <location evidence="1">Cell inner membrane</location>
        <topology evidence="1">Single-pass membrane protein</topology>
        <orientation evidence="1">Periplasmic side</orientation>
    </subcellularLocation>
</comment>
<dbReference type="Pfam" id="PF03544">
    <property type="entry name" value="TonB_C"/>
    <property type="match status" value="1"/>
</dbReference>
<evidence type="ECO:0000313" key="13">
    <source>
        <dbReference type="Proteomes" id="UP000544222"/>
    </source>
</evidence>
<comment type="caution">
    <text evidence="12">The sequence shown here is derived from an EMBL/GenBank/DDBJ whole genome shotgun (WGS) entry which is preliminary data.</text>
</comment>
<evidence type="ECO:0000313" key="12">
    <source>
        <dbReference type="EMBL" id="MBB3185896.1"/>
    </source>
</evidence>
<evidence type="ECO:0000256" key="4">
    <source>
        <dbReference type="ARBA" id="ARBA00022475"/>
    </source>
</evidence>
<dbReference type="AlphaFoldDB" id="A0A7W5DN98"/>
<keyword evidence="4" id="KW-1003">Cell membrane</keyword>